<dbReference type="PANTHER" id="PTHR43584:SF8">
    <property type="entry name" value="N-ACETYLMURAMATE ALPHA-1-PHOSPHATE URIDYLYLTRANSFERASE"/>
    <property type="match status" value="1"/>
</dbReference>
<protein>
    <submittedName>
        <fullName evidence="4">Transferase</fullName>
    </submittedName>
</protein>
<dbReference type="Gene3D" id="2.160.10.10">
    <property type="entry name" value="Hexapeptide repeat proteins"/>
    <property type="match status" value="1"/>
</dbReference>
<dbReference type="InterPro" id="IPR056729">
    <property type="entry name" value="GMPPB_C"/>
</dbReference>
<keyword evidence="2" id="KW-0012">Acyltransferase</keyword>
<evidence type="ECO:0000259" key="3">
    <source>
        <dbReference type="Pfam" id="PF25087"/>
    </source>
</evidence>
<evidence type="ECO:0000256" key="2">
    <source>
        <dbReference type="ARBA" id="ARBA00023315"/>
    </source>
</evidence>
<dbReference type="OrthoDB" id="9803036at2"/>
<dbReference type="AlphaFoldDB" id="A0A1E5NZT9"/>
<dbReference type="EMBL" id="MEHK01000002">
    <property type="protein sequence ID" value="OEJ22261.1"/>
    <property type="molecule type" value="Genomic_DNA"/>
</dbReference>
<dbReference type="GO" id="GO:0016779">
    <property type="term" value="F:nucleotidyltransferase activity"/>
    <property type="evidence" value="ECO:0007669"/>
    <property type="project" value="UniProtKB-ARBA"/>
</dbReference>
<dbReference type="GO" id="GO:0016746">
    <property type="term" value="F:acyltransferase activity"/>
    <property type="evidence" value="ECO:0007669"/>
    <property type="project" value="UniProtKB-KW"/>
</dbReference>
<evidence type="ECO:0000313" key="5">
    <source>
        <dbReference type="Proteomes" id="UP000095705"/>
    </source>
</evidence>
<dbReference type="InterPro" id="IPR011004">
    <property type="entry name" value="Trimer_LpxA-like_sf"/>
</dbReference>
<feature type="domain" description="Mannose-1-phosphate guanyltransferase C-terminal" evidence="3">
    <location>
        <begin position="50"/>
        <end position="142"/>
    </location>
</feature>
<dbReference type="Proteomes" id="UP000095705">
    <property type="component" value="Unassembled WGS sequence"/>
</dbReference>
<comment type="caution">
    <text evidence="4">The sequence shown here is derived from an EMBL/GenBank/DDBJ whole genome shotgun (WGS) entry which is preliminary data.</text>
</comment>
<organism evidence="4 5">
    <name type="scientific">Streptomyces subrutilus</name>
    <dbReference type="NCBI Taxonomy" id="36818"/>
    <lineage>
        <taxon>Bacteria</taxon>
        <taxon>Bacillati</taxon>
        <taxon>Actinomycetota</taxon>
        <taxon>Actinomycetes</taxon>
        <taxon>Kitasatosporales</taxon>
        <taxon>Streptomycetaceae</taxon>
        <taxon>Streptomyces</taxon>
    </lineage>
</organism>
<sequence length="230" mass="24661">MLPLWLGDYVSAPTRGTVAATVYGSLGSYDLADFLACWPRLHRQALAALGKHRIHPSAFIHPQAIVGDDVIIGPDVKVWEFSTVRKGSVLCAGAQIGFNCEVTAAFVGEDTVLGHRIGLNRTIIGREAHLSAQVTIAAINMAPDIRTPDRDVIIRTETGIYRTGTPHFGAVLGDHTQTGNSISLGPGLAVGRHCRINSGVSLAIRTVPDHSTVTAPYATRAHIHPQRVRE</sequence>
<dbReference type="RefSeq" id="WP_069924312.1">
    <property type="nucleotide sequence ID" value="NZ_MEHK01000002.1"/>
</dbReference>
<gene>
    <name evidence="4" type="ORF">BGK67_32305</name>
</gene>
<dbReference type="STRING" id="36818.BGK67_32305"/>
<evidence type="ECO:0000256" key="1">
    <source>
        <dbReference type="ARBA" id="ARBA00022679"/>
    </source>
</evidence>
<keyword evidence="1 4" id="KW-0808">Transferase</keyword>
<name>A0A1E5NZT9_9ACTN</name>
<dbReference type="InterPro" id="IPR050065">
    <property type="entry name" value="GlmU-like"/>
</dbReference>
<evidence type="ECO:0000313" key="4">
    <source>
        <dbReference type="EMBL" id="OEJ22261.1"/>
    </source>
</evidence>
<proteinExistence type="predicted"/>
<keyword evidence="5" id="KW-1185">Reference proteome</keyword>
<accession>A0A1E5NZT9</accession>
<dbReference type="SUPFAM" id="SSF51161">
    <property type="entry name" value="Trimeric LpxA-like enzymes"/>
    <property type="match status" value="1"/>
</dbReference>
<dbReference type="PANTHER" id="PTHR43584">
    <property type="entry name" value="NUCLEOTIDYL TRANSFERASE"/>
    <property type="match status" value="1"/>
</dbReference>
<reference evidence="4 5" key="1">
    <citation type="submission" date="2016-08" db="EMBL/GenBank/DDBJ databases">
        <title>The complete genome of Streptomyces subrutilus 10-1-1.</title>
        <authorList>
            <person name="Chen X."/>
        </authorList>
    </citation>
    <scope>NUCLEOTIDE SEQUENCE [LARGE SCALE GENOMIC DNA]</scope>
    <source>
        <strain evidence="4 5">10-1-1</strain>
    </source>
</reference>
<dbReference type="Pfam" id="PF25087">
    <property type="entry name" value="GMPPB_C"/>
    <property type="match status" value="1"/>
</dbReference>